<name>A0ABN9FWF4_9NEOB</name>
<accession>A0ABN9FWF4</accession>
<comment type="caution">
    <text evidence="1">The sequence shown here is derived from an EMBL/GenBank/DDBJ whole genome shotgun (WGS) entry which is preliminary data.</text>
</comment>
<evidence type="ECO:0000313" key="2">
    <source>
        <dbReference type="Proteomes" id="UP001162483"/>
    </source>
</evidence>
<reference evidence="1" key="1">
    <citation type="submission" date="2023-05" db="EMBL/GenBank/DDBJ databases">
        <authorList>
            <person name="Stuckert A."/>
        </authorList>
    </citation>
    <scope>NUCLEOTIDE SEQUENCE</scope>
</reference>
<keyword evidence="2" id="KW-1185">Reference proteome</keyword>
<proteinExistence type="predicted"/>
<sequence length="142" mass="14868">MGPPTDPGPSGSARVSKWSVSPGLNYLALHQCHLSVSISASCQCSSMPSASSHQCNISATFQCLPVHINATYQCPSELPFSVTHQCQSVPPINASQCHLSVLPISATYQCRFSVPVSATYQCASVPPISACQCCLTVPVSAV</sequence>
<organism evidence="1 2">
    <name type="scientific">Staurois parvus</name>
    <dbReference type="NCBI Taxonomy" id="386267"/>
    <lineage>
        <taxon>Eukaryota</taxon>
        <taxon>Metazoa</taxon>
        <taxon>Chordata</taxon>
        <taxon>Craniata</taxon>
        <taxon>Vertebrata</taxon>
        <taxon>Euteleostomi</taxon>
        <taxon>Amphibia</taxon>
        <taxon>Batrachia</taxon>
        <taxon>Anura</taxon>
        <taxon>Neobatrachia</taxon>
        <taxon>Ranoidea</taxon>
        <taxon>Ranidae</taxon>
        <taxon>Staurois</taxon>
    </lineage>
</organism>
<gene>
    <name evidence="1" type="ORF">SPARVUS_LOCUS12714164</name>
</gene>
<protein>
    <submittedName>
        <fullName evidence="1">Uncharacterized protein</fullName>
    </submittedName>
</protein>
<dbReference type="Proteomes" id="UP001162483">
    <property type="component" value="Unassembled WGS sequence"/>
</dbReference>
<dbReference type="EMBL" id="CATNWA010017404">
    <property type="protein sequence ID" value="CAI9600247.1"/>
    <property type="molecule type" value="Genomic_DNA"/>
</dbReference>
<evidence type="ECO:0000313" key="1">
    <source>
        <dbReference type="EMBL" id="CAI9600247.1"/>
    </source>
</evidence>